<dbReference type="InterPro" id="IPR014824">
    <property type="entry name" value="Nfu/NifU_N"/>
</dbReference>
<reference evidence="3" key="1">
    <citation type="journal article" date="2019" name="Int. J. Syst. Evol. Microbiol.">
        <title>The Global Catalogue of Microorganisms (GCM) 10K type strain sequencing project: providing services to taxonomists for standard genome sequencing and annotation.</title>
        <authorList>
            <consortium name="The Broad Institute Genomics Platform"/>
            <consortium name="The Broad Institute Genome Sequencing Center for Infectious Disease"/>
            <person name="Wu L."/>
            <person name="Ma J."/>
        </authorList>
    </citation>
    <scope>NUCLEOTIDE SEQUENCE [LARGE SCALE GENOMIC DNA]</scope>
    <source>
        <strain evidence="3">CGMCC 1.15790</strain>
    </source>
</reference>
<dbReference type="EMBL" id="JBHSPF010000015">
    <property type="protein sequence ID" value="MFC5627819.1"/>
    <property type="molecule type" value="Genomic_DNA"/>
</dbReference>
<sequence length="84" mass="9373">MELKVGQTPNPNAIKFTANETLFEESTSLKPGDSTDHPFAKALLELDGVDNIFGYGDFVTINKTPDAEWDDLIPKVQEAYQQTR</sequence>
<dbReference type="SUPFAM" id="SSF110836">
    <property type="entry name" value="Hypothetical protein SAV1430"/>
    <property type="match status" value="1"/>
</dbReference>
<dbReference type="SMART" id="SM00932">
    <property type="entry name" value="Nfu_N"/>
    <property type="match status" value="1"/>
</dbReference>
<evidence type="ECO:0000313" key="2">
    <source>
        <dbReference type="EMBL" id="MFC5627819.1"/>
    </source>
</evidence>
<dbReference type="Pfam" id="PF08712">
    <property type="entry name" value="Nfu_N"/>
    <property type="match status" value="1"/>
</dbReference>
<protein>
    <submittedName>
        <fullName evidence="2">NifU N-terminal domain-containing protein</fullName>
    </submittedName>
</protein>
<keyword evidence="3" id="KW-1185">Reference proteome</keyword>
<dbReference type="Proteomes" id="UP001596143">
    <property type="component" value="Unassembled WGS sequence"/>
</dbReference>
<proteinExistence type="predicted"/>
<dbReference type="InterPro" id="IPR036498">
    <property type="entry name" value="Nfu/NifU_N_sf"/>
</dbReference>
<accession>A0ABW0U6C9</accession>
<name>A0ABW0U6C9_9BACI</name>
<organism evidence="2 3">
    <name type="scientific">Aliibacillus thermotolerans</name>
    <dbReference type="NCBI Taxonomy" id="1834418"/>
    <lineage>
        <taxon>Bacteria</taxon>
        <taxon>Bacillati</taxon>
        <taxon>Bacillota</taxon>
        <taxon>Bacilli</taxon>
        <taxon>Bacillales</taxon>
        <taxon>Bacillaceae</taxon>
        <taxon>Aliibacillus</taxon>
    </lineage>
</organism>
<evidence type="ECO:0000313" key="3">
    <source>
        <dbReference type="Proteomes" id="UP001596143"/>
    </source>
</evidence>
<evidence type="ECO:0000259" key="1">
    <source>
        <dbReference type="SMART" id="SM00932"/>
    </source>
</evidence>
<dbReference type="Gene3D" id="3.30.1370.70">
    <property type="entry name" value="Scaffold protein Nfu/NifU, N-terminal domain"/>
    <property type="match status" value="1"/>
</dbReference>
<comment type="caution">
    <text evidence="2">The sequence shown here is derived from an EMBL/GenBank/DDBJ whole genome shotgun (WGS) entry which is preliminary data.</text>
</comment>
<feature type="domain" description="Scaffold protein Nfu/NifU N-terminal" evidence="1">
    <location>
        <begin position="3"/>
        <end position="84"/>
    </location>
</feature>
<gene>
    <name evidence="2" type="ORF">ACFPTR_02785</name>
</gene>
<dbReference type="RefSeq" id="WP_333723866.1">
    <property type="nucleotide sequence ID" value="NZ_JBHSPF010000015.1"/>
</dbReference>